<comment type="caution">
    <text evidence="1">The sequence shown here is derived from an EMBL/GenBank/DDBJ whole genome shotgun (WGS) entry which is preliminary data.</text>
</comment>
<evidence type="ECO:0000313" key="2">
    <source>
        <dbReference type="Proteomes" id="UP000242972"/>
    </source>
</evidence>
<dbReference type="EMBL" id="PXYW01000011">
    <property type="protein sequence ID" value="PSR34203.1"/>
    <property type="molecule type" value="Genomic_DNA"/>
</dbReference>
<organism evidence="1 2">
    <name type="scientific">Sulfobacillus benefaciens</name>
    <dbReference type="NCBI Taxonomy" id="453960"/>
    <lineage>
        <taxon>Bacteria</taxon>
        <taxon>Bacillati</taxon>
        <taxon>Bacillota</taxon>
        <taxon>Clostridia</taxon>
        <taxon>Eubacteriales</taxon>
        <taxon>Clostridiales Family XVII. Incertae Sedis</taxon>
        <taxon>Sulfobacillus</taxon>
    </lineage>
</organism>
<proteinExistence type="predicted"/>
<protein>
    <submittedName>
        <fullName evidence="1">Uncharacterized protein</fullName>
    </submittedName>
</protein>
<name>A0A2T2XI57_9FIRM</name>
<evidence type="ECO:0000313" key="1">
    <source>
        <dbReference type="EMBL" id="PSR34203.1"/>
    </source>
</evidence>
<reference evidence="1 2" key="1">
    <citation type="journal article" date="2014" name="BMC Genomics">
        <title>Comparison of environmental and isolate Sulfobacillus genomes reveals diverse carbon, sulfur, nitrogen, and hydrogen metabolisms.</title>
        <authorList>
            <person name="Justice N.B."/>
            <person name="Norman A."/>
            <person name="Brown C.T."/>
            <person name="Singh A."/>
            <person name="Thomas B.C."/>
            <person name="Banfield J.F."/>
        </authorList>
    </citation>
    <scope>NUCLEOTIDE SEQUENCE [LARGE SCALE GENOMIC DNA]</scope>
    <source>
        <strain evidence="1">AMDSBA4</strain>
    </source>
</reference>
<dbReference type="AlphaFoldDB" id="A0A2T2XI57"/>
<sequence>MSYREEMDAIRRQLFDQYWPRIRPQVERHILNQGQPLTRVQVEAYALYMEETFHLGTVDRQRLQRAADLMALEVLNEAPSGWVSLGDCVRLSPLAFERVVAQLFLASGYHPTMAQPRTMLGLRVWQFAKSDTAAIGVVPMLTVPSSATVNHLQKEPETIVVVTPSVASASLRNLCRHGSVQLIDAQALAALLDKYPVSRTLITD</sequence>
<dbReference type="Proteomes" id="UP000242972">
    <property type="component" value="Unassembled WGS sequence"/>
</dbReference>
<accession>A0A2T2XI57</accession>
<gene>
    <name evidence="1" type="ORF">C7B46_06545</name>
</gene>